<dbReference type="EMBL" id="BMRE01000032">
    <property type="protein sequence ID" value="GGU59239.1"/>
    <property type="molecule type" value="Genomic_DNA"/>
</dbReference>
<evidence type="ECO:0000313" key="3">
    <source>
        <dbReference type="Proteomes" id="UP000649573"/>
    </source>
</evidence>
<organism evidence="2 3">
    <name type="scientific">Lentzea flava</name>
    <dbReference type="NCBI Taxonomy" id="103732"/>
    <lineage>
        <taxon>Bacteria</taxon>
        <taxon>Bacillati</taxon>
        <taxon>Actinomycetota</taxon>
        <taxon>Actinomycetes</taxon>
        <taxon>Pseudonocardiales</taxon>
        <taxon>Pseudonocardiaceae</taxon>
        <taxon>Lentzea</taxon>
    </lineage>
</organism>
<reference evidence="3" key="1">
    <citation type="journal article" date="2019" name="Int. J. Syst. Evol. Microbiol.">
        <title>The Global Catalogue of Microorganisms (GCM) 10K type strain sequencing project: providing services to taxonomists for standard genome sequencing and annotation.</title>
        <authorList>
            <consortium name="The Broad Institute Genomics Platform"/>
            <consortium name="The Broad Institute Genome Sequencing Center for Infectious Disease"/>
            <person name="Wu L."/>
            <person name="Ma J."/>
        </authorList>
    </citation>
    <scope>NUCLEOTIDE SEQUENCE [LARGE SCALE GENOMIC DNA]</scope>
    <source>
        <strain evidence="3">JCM 3296</strain>
    </source>
</reference>
<accession>A0ABQ2V1Y9</accession>
<keyword evidence="3" id="KW-1185">Reference proteome</keyword>
<evidence type="ECO:0000259" key="1">
    <source>
        <dbReference type="Pfam" id="PF16291"/>
    </source>
</evidence>
<evidence type="ECO:0000313" key="2">
    <source>
        <dbReference type="EMBL" id="GGU59239.1"/>
    </source>
</evidence>
<dbReference type="InterPro" id="IPR011008">
    <property type="entry name" value="Dimeric_a/b-barrel"/>
</dbReference>
<dbReference type="Gene3D" id="3.30.70.100">
    <property type="match status" value="1"/>
</dbReference>
<feature type="domain" description="DUF4937" evidence="1">
    <location>
        <begin position="2"/>
        <end position="86"/>
    </location>
</feature>
<sequence>MLIKWVRCRVTDRAAFGRGQEGWGALAEVPGFLGQCGGWSRTQRDVAHVVAWWRSADDHAAFLAGPHDRLAAAQAGSYGEISVRLFERELTIGAGPGVGNVVRLAHCDVRPGREEHFVRAQSEVWNPGMEAAPGMTGGVFGRHGQEFLVLTWWRSAQDHDRYRGERFPSLRAASGAADDLAAITGDLVVLEPAWAVLP</sequence>
<dbReference type="Proteomes" id="UP000649573">
    <property type="component" value="Unassembled WGS sequence"/>
</dbReference>
<dbReference type="SUPFAM" id="SSF54909">
    <property type="entry name" value="Dimeric alpha+beta barrel"/>
    <property type="match status" value="2"/>
</dbReference>
<name>A0ABQ2V1Y9_9PSEU</name>
<comment type="caution">
    <text evidence="2">The sequence shown here is derived from an EMBL/GenBank/DDBJ whole genome shotgun (WGS) entry which is preliminary data.</text>
</comment>
<dbReference type="Pfam" id="PF16291">
    <property type="entry name" value="DUF4937"/>
    <property type="match status" value="1"/>
</dbReference>
<dbReference type="InterPro" id="IPR032555">
    <property type="entry name" value="DUF4937"/>
</dbReference>
<gene>
    <name evidence="2" type="ORF">GCM10010178_59360</name>
</gene>
<protein>
    <submittedName>
        <fullName evidence="2">DUF4937 domain-containing protein</fullName>
    </submittedName>
</protein>
<dbReference type="RefSeq" id="WP_189257039.1">
    <property type="nucleotide sequence ID" value="NZ_BMRE01000032.1"/>
</dbReference>
<proteinExistence type="predicted"/>